<dbReference type="EMBL" id="CM018042">
    <property type="protein sequence ID" value="KAA8532266.1"/>
    <property type="molecule type" value="Genomic_DNA"/>
</dbReference>
<reference evidence="4 5" key="1">
    <citation type="submission" date="2019-09" db="EMBL/GenBank/DDBJ databases">
        <title>A chromosome-level genome assembly of the Chinese tupelo Nyssa sinensis.</title>
        <authorList>
            <person name="Yang X."/>
            <person name="Kang M."/>
            <person name="Yang Y."/>
            <person name="Xiong H."/>
            <person name="Wang M."/>
            <person name="Zhang Z."/>
            <person name="Wang Z."/>
            <person name="Wu H."/>
            <person name="Ma T."/>
            <person name="Liu J."/>
            <person name="Xi Z."/>
        </authorList>
    </citation>
    <scope>NUCLEOTIDE SEQUENCE [LARGE SCALE GENOMIC DNA]</scope>
    <source>
        <strain evidence="4">J267</strain>
        <tissue evidence="4">Leaf</tissue>
    </source>
</reference>
<dbReference type="GO" id="GO:0070897">
    <property type="term" value="P:transcription preinitiation complex assembly"/>
    <property type="evidence" value="ECO:0007669"/>
    <property type="project" value="InterPro"/>
</dbReference>
<dbReference type="Gene3D" id="1.25.10.10">
    <property type="entry name" value="Leucine-rich Repeat Variant"/>
    <property type="match status" value="1"/>
</dbReference>
<evidence type="ECO:0000313" key="4">
    <source>
        <dbReference type="EMBL" id="KAA8532266.1"/>
    </source>
</evidence>
<accession>A0A5J5AR34</accession>
<evidence type="ECO:0000313" key="5">
    <source>
        <dbReference type="Proteomes" id="UP000325577"/>
    </source>
</evidence>
<organism evidence="4 5">
    <name type="scientific">Nyssa sinensis</name>
    <dbReference type="NCBI Taxonomy" id="561372"/>
    <lineage>
        <taxon>Eukaryota</taxon>
        <taxon>Viridiplantae</taxon>
        <taxon>Streptophyta</taxon>
        <taxon>Embryophyta</taxon>
        <taxon>Tracheophyta</taxon>
        <taxon>Spermatophyta</taxon>
        <taxon>Magnoliopsida</taxon>
        <taxon>eudicotyledons</taxon>
        <taxon>Gunneridae</taxon>
        <taxon>Pentapetalae</taxon>
        <taxon>asterids</taxon>
        <taxon>Cornales</taxon>
        <taxon>Nyssaceae</taxon>
        <taxon>Nyssa</taxon>
    </lineage>
</organism>
<dbReference type="AlphaFoldDB" id="A0A5J5AR34"/>
<dbReference type="Pfam" id="PF08216">
    <property type="entry name" value="CTNNBL"/>
    <property type="match status" value="1"/>
</dbReference>
<proteinExistence type="predicted"/>
<feature type="domain" description="Beta-catenin-like protein 1 N-terminal" evidence="3">
    <location>
        <begin position="188"/>
        <end position="234"/>
    </location>
</feature>
<keyword evidence="2" id="KW-0804">Transcription</keyword>
<evidence type="ECO:0000259" key="3">
    <source>
        <dbReference type="Pfam" id="PF08216"/>
    </source>
</evidence>
<dbReference type="InterPro" id="IPR000812">
    <property type="entry name" value="TFIIB"/>
</dbReference>
<name>A0A5J5AR34_9ASTE</name>
<dbReference type="PRINTS" id="PR00685">
    <property type="entry name" value="TIFACTORIIB"/>
</dbReference>
<keyword evidence="1" id="KW-0805">Transcription regulation</keyword>
<gene>
    <name evidence="4" type="ORF">F0562_032299</name>
</gene>
<dbReference type="InterPro" id="IPR011989">
    <property type="entry name" value="ARM-like"/>
</dbReference>
<dbReference type="Gene3D" id="1.10.472.170">
    <property type="match status" value="1"/>
</dbReference>
<dbReference type="OrthoDB" id="448448at2759"/>
<dbReference type="Proteomes" id="UP000325577">
    <property type="component" value="Linkage Group LG19"/>
</dbReference>
<dbReference type="InterPro" id="IPR013180">
    <property type="entry name" value="CTNNBL1_N"/>
</dbReference>
<keyword evidence="5" id="KW-1185">Reference proteome</keyword>
<evidence type="ECO:0000256" key="1">
    <source>
        <dbReference type="ARBA" id="ARBA00023015"/>
    </source>
</evidence>
<sequence length="235" mass="26173">MLESRTIDETSEWRIFANESSDNDSVCVDDPTNPLLTDGGLSTIISKPNGVTSNFLSSLLGRWQNRRLNLDRTLILAFKKTVVMSDTCKIMGVEVVESKLAHVLVDMRNLMAMVMDGNFITVEAIVPNTRGRGKRFKIPCQVHILASIETFTMVKLAIPVGGLHLISDIDASLTLSRAGVVKEKKNKDDKSVDEIATVYNTLKNIENLIEVKPSVAEMVCERTKLKRWLLGKIKI</sequence>
<evidence type="ECO:0000256" key="2">
    <source>
        <dbReference type="ARBA" id="ARBA00023163"/>
    </source>
</evidence>
<protein>
    <recommendedName>
        <fullName evidence="3">Beta-catenin-like protein 1 N-terminal domain-containing protein</fullName>
    </recommendedName>
</protein>